<keyword evidence="4 6" id="KW-1133">Transmembrane helix</keyword>
<name>A0A3B0ZHY7_9ZZZZ</name>
<accession>A0A3B0ZHY7</accession>
<keyword evidence="5 6" id="KW-0472">Membrane</keyword>
<dbReference type="InterPro" id="IPR051790">
    <property type="entry name" value="Cytochrome_c-biogenesis_DsbD"/>
</dbReference>
<feature type="transmembrane region" description="Helical" evidence="6">
    <location>
        <begin position="409"/>
        <end position="426"/>
    </location>
</feature>
<dbReference type="GO" id="GO:0017004">
    <property type="term" value="P:cytochrome complex assembly"/>
    <property type="evidence" value="ECO:0007669"/>
    <property type="project" value="InterPro"/>
</dbReference>
<feature type="transmembrane region" description="Helical" evidence="6">
    <location>
        <begin position="120"/>
        <end position="141"/>
    </location>
</feature>
<evidence type="ECO:0000256" key="4">
    <source>
        <dbReference type="ARBA" id="ARBA00022989"/>
    </source>
</evidence>
<dbReference type="AlphaFoldDB" id="A0A3B0ZHY7"/>
<feature type="transmembrane region" description="Helical" evidence="6">
    <location>
        <begin position="370"/>
        <end position="397"/>
    </location>
</feature>
<evidence type="ECO:0000256" key="3">
    <source>
        <dbReference type="ARBA" id="ARBA00022692"/>
    </source>
</evidence>
<evidence type="ECO:0000256" key="6">
    <source>
        <dbReference type="SAM" id="Phobius"/>
    </source>
</evidence>
<sequence length="435" mass="47196">MLTLLLISTTLLGLLAFFEPCTIATHTLFSRRVHQNKEEQSCCHNLFVVWLSRSVLLVILMALAVIVSEPPEWGTYTPSILLFIIAIIYLLSRFVYLPIPHLEFFKLIPKGKKLPFSVQLGSTLPACTLPLVAIVIGMAVTVGSLPYAIISGLLFATMFTLPMILVSVKGLHSDGLEFLNRASKGSPYLTAVLLFGLALYLLIAVLDINVATFKATLEHASWAGIGIGFLAGFVFSFNPVSFASVPVMLAYVTKAHEERRAVLMGGAFVAGMLVTHVTLGVVAALGGEWVKSVMGREWGLLLGPVLILMGLMWSGLINVRLRWFGVKGHKATGIWGAFLLGIPFSVAVCPFCTPALLVALTASASIGSPVFGFALLLAFALGRSIPVILGAWSMGWLESLQVLSRYQRLFEIIAGVTLALTGLYLLNEYFFIIQY</sequence>
<feature type="transmembrane region" description="Helical" evidence="6">
    <location>
        <begin position="188"/>
        <end position="210"/>
    </location>
</feature>
<feature type="transmembrane region" description="Helical" evidence="6">
    <location>
        <begin position="147"/>
        <end position="168"/>
    </location>
</feature>
<reference evidence="8" key="1">
    <citation type="submission" date="2018-06" db="EMBL/GenBank/DDBJ databases">
        <authorList>
            <person name="Zhirakovskaya E."/>
        </authorList>
    </citation>
    <scope>NUCLEOTIDE SEQUENCE</scope>
</reference>
<proteinExistence type="inferred from homology"/>
<feature type="transmembrane region" description="Helical" evidence="6">
    <location>
        <begin position="333"/>
        <end position="358"/>
    </location>
</feature>
<dbReference type="EMBL" id="UOFT01000029">
    <property type="protein sequence ID" value="VAW93045.1"/>
    <property type="molecule type" value="Genomic_DNA"/>
</dbReference>
<evidence type="ECO:0000259" key="7">
    <source>
        <dbReference type="Pfam" id="PF02683"/>
    </source>
</evidence>
<feature type="transmembrane region" description="Helical" evidence="6">
    <location>
        <begin position="79"/>
        <end position="99"/>
    </location>
</feature>
<evidence type="ECO:0000313" key="8">
    <source>
        <dbReference type="EMBL" id="VAW93045.1"/>
    </source>
</evidence>
<organism evidence="8">
    <name type="scientific">hydrothermal vent metagenome</name>
    <dbReference type="NCBI Taxonomy" id="652676"/>
    <lineage>
        <taxon>unclassified sequences</taxon>
        <taxon>metagenomes</taxon>
        <taxon>ecological metagenomes</taxon>
    </lineage>
</organism>
<dbReference type="GO" id="GO:0016020">
    <property type="term" value="C:membrane"/>
    <property type="evidence" value="ECO:0007669"/>
    <property type="project" value="UniProtKB-SubCell"/>
</dbReference>
<protein>
    <submittedName>
        <fullName evidence="8">Cytochrome c-type biogenesis protein CcdA (DsbD analog)</fullName>
    </submittedName>
</protein>
<feature type="transmembrane region" description="Helical" evidence="6">
    <location>
        <begin position="6"/>
        <end position="25"/>
    </location>
</feature>
<gene>
    <name evidence="8" type="ORF">MNBD_GAMMA23-841</name>
</gene>
<feature type="transmembrane region" description="Helical" evidence="6">
    <location>
        <begin position="261"/>
        <end position="286"/>
    </location>
</feature>
<comment type="similarity">
    <text evidence="2">Belongs to the DsbD family.</text>
</comment>
<dbReference type="InterPro" id="IPR003834">
    <property type="entry name" value="Cyt_c_assmbl_TM_dom"/>
</dbReference>
<evidence type="ECO:0000256" key="5">
    <source>
        <dbReference type="ARBA" id="ARBA00023136"/>
    </source>
</evidence>
<feature type="transmembrane region" description="Helical" evidence="6">
    <location>
        <begin position="298"/>
        <end position="321"/>
    </location>
</feature>
<dbReference type="Pfam" id="PF02683">
    <property type="entry name" value="DsbD_TM"/>
    <property type="match status" value="1"/>
</dbReference>
<evidence type="ECO:0000256" key="2">
    <source>
        <dbReference type="ARBA" id="ARBA00006143"/>
    </source>
</evidence>
<feature type="transmembrane region" description="Helical" evidence="6">
    <location>
        <begin position="222"/>
        <end position="249"/>
    </location>
</feature>
<feature type="domain" description="Cytochrome C biogenesis protein transmembrane" evidence="7">
    <location>
        <begin position="225"/>
        <end position="396"/>
    </location>
</feature>
<keyword evidence="3 6" id="KW-0812">Transmembrane</keyword>
<comment type="subcellular location">
    <subcellularLocation>
        <location evidence="1">Membrane</location>
        <topology evidence="1">Multi-pass membrane protein</topology>
    </subcellularLocation>
</comment>
<dbReference type="PANTHER" id="PTHR31272">
    <property type="entry name" value="CYTOCHROME C-TYPE BIOGENESIS PROTEIN HI_1454-RELATED"/>
    <property type="match status" value="1"/>
</dbReference>
<feature type="transmembrane region" description="Helical" evidence="6">
    <location>
        <begin position="46"/>
        <end position="67"/>
    </location>
</feature>
<evidence type="ECO:0000256" key="1">
    <source>
        <dbReference type="ARBA" id="ARBA00004141"/>
    </source>
</evidence>
<dbReference type="PANTHER" id="PTHR31272:SF9">
    <property type="entry name" value="BLL1027 PROTEIN"/>
    <property type="match status" value="1"/>
</dbReference>